<comment type="similarity">
    <text evidence="2">Belongs to the Tim17/Tim22/Tim23 family.</text>
</comment>
<keyword evidence="10" id="KW-0472">Membrane</keyword>
<evidence type="ECO:0000256" key="6">
    <source>
        <dbReference type="ARBA" id="ARBA00022927"/>
    </source>
</evidence>
<dbReference type="AlphaFoldDB" id="A0A8H6TZ02"/>
<dbReference type="GO" id="GO:0008320">
    <property type="term" value="F:protein transmembrane transporter activity"/>
    <property type="evidence" value="ECO:0007669"/>
    <property type="project" value="TreeGrafter"/>
</dbReference>
<keyword evidence="4" id="KW-0812">Transmembrane</keyword>
<comment type="subcellular location">
    <subcellularLocation>
        <location evidence="1">Mitochondrion inner membrane</location>
        <topology evidence="1">Multi-pass membrane protein</topology>
    </subcellularLocation>
</comment>
<dbReference type="PANTHER" id="PTHR10485">
    <property type="entry name" value="MITOCHONDRIAL IMPORT INNER MEMBRANE TRANSLOCASE SUBUNIT TIM-17"/>
    <property type="match status" value="1"/>
</dbReference>
<evidence type="ECO:0000256" key="1">
    <source>
        <dbReference type="ARBA" id="ARBA00004448"/>
    </source>
</evidence>
<evidence type="ECO:0000256" key="3">
    <source>
        <dbReference type="ARBA" id="ARBA00022448"/>
    </source>
</evidence>
<keyword evidence="6" id="KW-0653">Protein transport</keyword>
<evidence type="ECO:0000313" key="11">
    <source>
        <dbReference type="EMBL" id="KAF7325362.1"/>
    </source>
</evidence>
<name>A0A8H6TZ02_9AGAR</name>
<evidence type="ECO:0000256" key="8">
    <source>
        <dbReference type="ARBA" id="ARBA00023010"/>
    </source>
</evidence>
<keyword evidence="7" id="KW-1133">Transmembrane helix</keyword>
<evidence type="ECO:0000256" key="5">
    <source>
        <dbReference type="ARBA" id="ARBA00022792"/>
    </source>
</evidence>
<evidence type="ECO:0000256" key="9">
    <source>
        <dbReference type="ARBA" id="ARBA00023128"/>
    </source>
</evidence>
<comment type="caution">
    <text evidence="11">The sequence shown here is derived from an EMBL/GenBank/DDBJ whole genome shotgun (WGS) entry which is preliminary data.</text>
</comment>
<evidence type="ECO:0000256" key="10">
    <source>
        <dbReference type="ARBA" id="ARBA00023136"/>
    </source>
</evidence>
<evidence type="ECO:0000313" key="12">
    <source>
        <dbReference type="Proteomes" id="UP000620124"/>
    </source>
</evidence>
<dbReference type="GO" id="GO:0005744">
    <property type="term" value="C:TIM23 mitochondrial import inner membrane translocase complex"/>
    <property type="evidence" value="ECO:0007669"/>
    <property type="project" value="TreeGrafter"/>
</dbReference>
<organism evidence="11 12">
    <name type="scientific">Mycena venus</name>
    <dbReference type="NCBI Taxonomy" id="2733690"/>
    <lineage>
        <taxon>Eukaryota</taxon>
        <taxon>Fungi</taxon>
        <taxon>Dikarya</taxon>
        <taxon>Basidiomycota</taxon>
        <taxon>Agaricomycotina</taxon>
        <taxon>Agaricomycetes</taxon>
        <taxon>Agaricomycetidae</taxon>
        <taxon>Agaricales</taxon>
        <taxon>Marasmiineae</taxon>
        <taxon>Mycenaceae</taxon>
        <taxon>Mycena</taxon>
    </lineage>
</organism>
<keyword evidence="8" id="KW-0811">Translocation</keyword>
<evidence type="ECO:0000256" key="7">
    <source>
        <dbReference type="ARBA" id="ARBA00022989"/>
    </source>
</evidence>
<evidence type="ECO:0000256" key="4">
    <source>
        <dbReference type="ARBA" id="ARBA00022692"/>
    </source>
</evidence>
<keyword evidence="3" id="KW-0813">Transport</keyword>
<dbReference type="Proteomes" id="UP000620124">
    <property type="component" value="Unassembled WGS sequence"/>
</dbReference>
<dbReference type="OrthoDB" id="2261329at2759"/>
<sequence>MESNYPAKNVGHKDRNNRRSICTAAAFLIRHDSWTSSSPPLSQTWLTQIIPVIHVLGRSFPTLVALFQWVLSAGGIWYGTKGFRNSPRGERFVGALSSVKARAPVVGGNFGVFGGLLSAFDCAISGLRKKEDPWNAVASGFMTGGCSRTAEWPERDFAVCHGLRYSAKASGHRHLLCLNRYRCRSLPNLSPHTIDPEGGRESVPLTATLPYTLEP</sequence>
<dbReference type="GO" id="GO:0030150">
    <property type="term" value="P:protein import into mitochondrial matrix"/>
    <property type="evidence" value="ECO:0007669"/>
    <property type="project" value="TreeGrafter"/>
</dbReference>
<accession>A0A8H6TZ02</accession>
<protein>
    <submittedName>
        <fullName evidence="11">Protein bli-3</fullName>
    </submittedName>
</protein>
<dbReference type="Pfam" id="PF02466">
    <property type="entry name" value="Tim17"/>
    <property type="match status" value="1"/>
</dbReference>
<evidence type="ECO:0000256" key="2">
    <source>
        <dbReference type="ARBA" id="ARBA00008444"/>
    </source>
</evidence>
<dbReference type="PANTHER" id="PTHR10485:SF0">
    <property type="entry name" value="AT05822P-RELATED"/>
    <property type="match status" value="1"/>
</dbReference>
<keyword evidence="5" id="KW-0999">Mitochondrion inner membrane</keyword>
<proteinExistence type="inferred from homology"/>
<gene>
    <name evidence="11" type="ORF">MVEN_02631300</name>
</gene>
<keyword evidence="9" id="KW-0496">Mitochondrion</keyword>
<keyword evidence="12" id="KW-1185">Reference proteome</keyword>
<reference evidence="11" key="1">
    <citation type="submission" date="2020-05" db="EMBL/GenBank/DDBJ databases">
        <title>Mycena genomes resolve the evolution of fungal bioluminescence.</title>
        <authorList>
            <person name="Tsai I.J."/>
        </authorList>
    </citation>
    <scope>NUCLEOTIDE SEQUENCE</scope>
    <source>
        <strain evidence="11">CCC161011</strain>
    </source>
</reference>
<dbReference type="EMBL" id="JACAZI010000052">
    <property type="protein sequence ID" value="KAF7325362.1"/>
    <property type="molecule type" value="Genomic_DNA"/>
</dbReference>